<dbReference type="GO" id="GO:0005886">
    <property type="term" value="C:plasma membrane"/>
    <property type="evidence" value="ECO:0007669"/>
    <property type="project" value="TreeGrafter"/>
</dbReference>
<comment type="caution">
    <text evidence="7">The sequence shown here is derived from an EMBL/GenBank/DDBJ whole genome shotgun (WGS) entry which is preliminary data.</text>
</comment>
<protein>
    <submittedName>
        <fullName evidence="7">MFS transporter</fullName>
    </submittedName>
</protein>
<feature type="transmembrane region" description="Helical" evidence="5">
    <location>
        <begin position="318"/>
        <end position="337"/>
    </location>
</feature>
<dbReference type="InterPro" id="IPR036259">
    <property type="entry name" value="MFS_trans_sf"/>
</dbReference>
<evidence type="ECO:0000313" key="8">
    <source>
        <dbReference type="Proteomes" id="UP000441389"/>
    </source>
</evidence>
<keyword evidence="8" id="KW-1185">Reference proteome</keyword>
<dbReference type="PIRSF" id="PIRSF002808">
    <property type="entry name" value="Hexose_phosphate_transp"/>
    <property type="match status" value="1"/>
</dbReference>
<feature type="transmembrane region" description="Helical" evidence="5">
    <location>
        <begin position="374"/>
        <end position="392"/>
    </location>
</feature>
<dbReference type="EMBL" id="WQMS01000020">
    <property type="protein sequence ID" value="MVO79504.1"/>
    <property type="molecule type" value="Genomic_DNA"/>
</dbReference>
<feature type="transmembrane region" description="Helical" evidence="5">
    <location>
        <begin position="96"/>
        <end position="124"/>
    </location>
</feature>
<keyword evidence="2 5" id="KW-0812">Transmembrane</keyword>
<dbReference type="Proteomes" id="UP000441389">
    <property type="component" value="Unassembled WGS sequence"/>
</dbReference>
<organism evidence="7 8">
    <name type="scientific">Sphingomonas horti</name>
    <dbReference type="NCBI Taxonomy" id="2682842"/>
    <lineage>
        <taxon>Bacteria</taxon>
        <taxon>Pseudomonadati</taxon>
        <taxon>Pseudomonadota</taxon>
        <taxon>Alphaproteobacteria</taxon>
        <taxon>Sphingomonadales</taxon>
        <taxon>Sphingomonadaceae</taxon>
        <taxon>Sphingomonas</taxon>
    </lineage>
</organism>
<dbReference type="GO" id="GO:0035435">
    <property type="term" value="P:phosphate ion transmembrane transport"/>
    <property type="evidence" value="ECO:0007669"/>
    <property type="project" value="TreeGrafter"/>
</dbReference>
<evidence type="ECO:0000256" key="2">
    <source>
        <dbReference type="ARBA" id="ARBA00022692"/>
    </source>
</evidence>
<feature type="transmembrane region" description="Helical" evidence="5">
    <location>
        <begin position="248"/>
        <end position="266"/>
    </location>
</feature>
<dbReference type="InterPro" id="IPR011701">
    <property type="entry name" value="MFS"/>
</dbReference>
<feature type="transmembrane region" description="Helical" evidence="5">
    <location>
        <begin position="343"/>
        <end position="367"/>
    </location>
</feature>
<comment type="subcellular location">
    <subcellularLocation>
        <location evidence="1">Endomembrane system</location>
        <topology evidence="1">Multi-pass membrane protein</topology>
    </subcellularLocation>
</comment>
<evidence type="ECO:0000313" key="7">
    <source>
        <dbReference type="EMBL" id="MVO79504.1"/>
    </source>
</evidence>
<evidence type="ECO:0000256" key="5">
    <source>
        <dbReference type="SAM" id="Phobius"/>
    </source>
</evidence>
<keyword evidence="3 5" id="KW-1133">Transmembrane helix</keyword>
<gene>
    <name evidence="7" type="ORF">GON01_16350</name>
</gene>
<keyword evidence="4 5" id="KW-0472">Membrane</keyword>
<dbReference type="AlphaFoldDB" id="A0A6I4J5M6"/>
<evidence type="ECO:0000256" key="1">
    <source>
        <dbReference type="ARBA" id="ARBA00004127"/>
    </source>
</evidence>
<evidence type="ECO:0000256" key="4">
    <source>
        <dbReference type="ARBA" id="ARBA00023136"/>
    </source>
</evidence>
<feature type="transmembrane region" description="Helical" evidence="5">
    <location>
        <begin position="286"/>
        <end position="306"/>
    </location>
</feature>
<evidence type="ECO:0000256" key="3">
    <source>
        <dbReference type="ARBA" id="ARBA00022989"/>
    </source>
</evidence>
<feature type="transmembrane region" description="Helical" evidence="5">
    <location>
        <begin position="184"/>
        <end position="204"/>
    </location>
</feature>
<dbReference type="InterPro" id="IPR051337">
    <property type="entry name" value="OPA_Antiporter"/>
</dbReference>
<dbReference type="Gene3D" id="1.20.1250.20">
    <property type="entry name" value="MFS general substrate transporter like domains"/>
    <property type="match status" value="2"/>
</dbReference>
<dbReference type="RefSeq" id="WP_157028441.1">
    <property type="nucleotide sequence ID" value="NZ_WQMS01000020.1"/>
</dbReference>
<feature type="domain" description="Major facilitator superfamily (MFS) profile" evidence="6">
    <location>
        <begin position="30"/>
        <end position="443"/>
    </location>
</feature>
<feature type="transmembrane region" description="Helical" evidence="5">
    <location>
        <begin position="30"/>
        <end position="48"/>
    </location>
</feature>
<feature type="transmembrane region" description="Helical" evidence="5">
    <location>
        <begin position="420"/>
        <end position="438"/>
    </location>
</feature>
<dbReference type="InterPro" id="IPR000849">
    <property type="entry name" value="Sugar_P_transporter"/>
</dbReference>
<evidence type="ECO:0000259" key="6">
    <source>
        <dbReference type="PROSITE" id="PS50850"/>
    </source>
</evidence>
<name>A0A6I4J5M6_9SPHN</name>
<dbReference type="Pfam" id="PF07690">
    <property type="entry name" value="MFS_1"/>
    <property type="match status" value="1"/>
</dbReference>
<feature type="transmembrane region" description="Helical" evidence="5">
    <location>
        <begin position="60"/>
        <end position="84"/>
    </location>
</feature>
<sequence>MLRALATGPDLPVRSDIDIDGTFRRYRMRIILAITLAYAVSYTCRLAINVVKKPLIDGGIFTPLELGMIGSALFYTYAAGKLINGFVADHSNVKRLFAIGLVASAACNIAMGFSTLFWVTVLLWGLNGWFQSYGAPACVVALASWFSNRERGRYYGIWSTAHSLGEGLTFAVVTSLVAVGGWHWGFWGPGIATVIAAVAAYFAMADRPRALGLPSVADWHNDHYAPPAAGTPERGVFATQLSILKIPAVWILALASAANYVTRYAINSWGILYLQEARGYSLAEAGGMLTASTIAGVVGAVAFGFVSDKFFGARRPPVNLLFGVVELIGLLIFFYGPGDPGTMLLGVVLFGLGMTGLVTSLGGLFAIDICPKRVAGAALGLVGVFSYLGAAVQEQVSGALINSHMRVFGSDRVYDFDPAIWFWIGCSVAATLLATTLWNTRLRD</sequence>
<feature type="transmembrane region" description="Helical" evidence="5">
    <location>
        <begin position="130"/>
        <end position="147"/>
    </location>
</feature>
<dbReference type="SUPFAM" id="SSF103473">
    <property type="entry name" value="MFS general substrate transporter"/>
    <property type="match status" value="1"/>
</dbReference>
<dbReference type="PANTHER" id="PTHR43826:SF7">
    <property type="entry name" value="PROTEIN UHPC, PUTATIVE-RELATED"/>
    <property type="match status" value="1"/>
</dbReference>
<dbReference type="InterPro" id="IPR020846">
    <property type="entry name" value="MFS_dom"/>
</dbReference>
<accession>A0A6I4J5M6</accession>
<dbReference type="PANTHER" id="PTHR43826">
    <property type="entry name" value="GLUCOSE-6-PHOSPHATE EXCHANGER SLC37A4"/>
    <property type="match status" value="1"/>
</dbReference>
<dbReference type="GO" id="GO:0012505">
    <property type="term" value="C:endomembrane system"/>
    <property type="evidence" value="ECO:0007669"/>
    <property type="project" value="UniProtKB-SubCell"/>
</dbReference>
<reference evidence="7 8" key="1">
    <citation type="submission" date="2019-12" db="EMBL/GenBank/DDBJ databases">
        <authorList>
            <person name="Huq M.A."/>
        </authorList>
    </citation>
    <scope>NUCLEOTIDE SEQUENCE [LARGE SCALE GENOMIC DNA]</scope>
    <source>
        <strain evidence="7 8">MAH-20</strain>
    </source>
</reference>
<dbReference type="PROSITE" id="PS50850">
    <property type="entry name" value="MFS"/>
    <property type="match status" value="1"/>
</dbReference>
<proteinExistence type="predicted"/>
<dbReference type="GO" id="GO:0061513">
    <property type="term" value="F:glucose 6-phosphate:phosphate antiporter activity"/>
    <property type="evidence" value="ECO:0007669"/>
    <property type="project" value="TreeGrafter"/>
</dbReference>
<feature type="transmembrane region" description="Helical" evidence="5">
    <location>
        <begin position="154"/>
        <end position="178"/>
    </location>
</feature>